<dbReference type="AlphaFoldDB" id="R9PJ66"/>
<evidence type="ECO:0000313" key="1">
    <source>
        <dbReference type="EMBL" id="GAD01419.1"/>
    </source>
</evidence>
<gene>
    <name evidence="1" type="ORF">AALB_1499</name>
</gene>
<name>R9PJ66_AGAAL</name>
<dbReference type="EMBL" id="BARX01000008">
    <property type="protein sequence ID" value="GAD01419.1"/>
    <property type="molecule type" value="Genomic_DNA"/>
</dbReference>
<sequence length="42" mass="4757">MTYGALYTINSHIDKAKAKLFVNFSSHYNSPRPYGKLAAKPR</sequence>
<dbReference type="Proteomes" id="UP000014461">
    <property type="component" value="Unassembled WGS sequence"/>
</dbReference>
<reference evidence="1" key="1">
    <citation type="journal article" date="2013" name="Genome Announc.">
        <title>Draft Genome Sequence of Agarivorans albus Strain MKT 106T, an Agarolytic Marine Bacterium.</title>
        <authorList>
            <person name="Yasuike M."/>
            <person name="Nakamura Y."/>
            <person name="Kai W."/>
            <person name="Fujiwara A."/>
            <person name="Fukui Y."/>
            <person name="Satomi M."/>
            <person name="Sano M."/>
        </authorList>
    </citation>
    <scope>NUCLEOTIDE SEQUENCE [LARGE SCALE GENOMIC DNA]</scope>
</reference>
<protein>
    <submittedName>
        <fullName evidence="1">Uncharacterized protein</fullName>
    </submittedName>
</protein>
<organism evidence="1 2">
    <name type="scientific">Agarivorans albus MKT 106</name>
    <dbReference type="NCBI Taxonomy" id="1331007"/>
    <lineage>
        <taxon>Bacteria</taxon>
        <taxon>Pseudomonadati</taxon>
        <taxon>Pseudomonadota</taxon>
        <taxon>Gammaproteobacteria</taxon>
        <taxon>Alteromonadales</taxon>
        <taxon>Alteromonadaceae</taxon>
        <taxon>Agarivorans</taxon>
    </lineage>
</organism>
<proteinExistence type="predicted"/>
<evidence type="ECO:0000313" key="2">
    <source>
        <dbReference type="Proteomes" id="UP000014461"/>
    </source>
</evidence>
<dbReference type="STRING" id="1331007.AALB_1499"/>
<comment type="caution">
    <text evidence="1">The sequence shown here is derived from an EMBL/GenBank/DDBJ whole genome shotgun (WGS) entry which is preliminary data.</text>
</comment>
<accession>R9PJ66</accession>
<keyword evidence="2" id="KW-1185">Reference proteome</keyword>